<dbReference type="OrthoDB" id="9870482at2"/>
<dbReference type="AlphaFoldDB" id="A0A8J3AHK0"/>
<reference evidence="1" key="1">
    <citation type="journal article" date="2014" name="Int. J. Syst. Evol. Microbiol.">
        <title>Complete genome sequence of Corynebacterium casei LMG S-19264T (=DSM 44701T), isolated from a smear-ripened cheese.</title>
        <authorList>
            <consortium name="US DOE Joint Genome Institute (JGI-PGF)"/>
            <person name="Walter F."/>
            <person name="Albersmeier A."/>
            <person name="Kalinowski J."/>
            <person name="Ruckert C."/>
        </authorList>
    </citation>
    <scope>NUCLEOTIDE SEQUENCE</scope>
    <source>
        <strain evidence="1">CGMCC 1.14988</strain>
    </source>
</reference>
<dbReference type="RefSeq" id="WP_130649279.1">
    <property type="nucleotide sequence ID" value="NZ_BMHA01000016.1"/>
</dbReference>
<gene>
    <name evidence="1" type="ORF">GCM10011354_34720</name>
</gene>
<accession>A0A8J3AHK0</accession>
<reference evidence="1" key="2">
    <citation type="submission" date="2020-09" db="EMBL/GenBank/DDBJ databases">
        <authorList>
            <person name="Sun Q."/>
            <person name="Zhou Y."/>
        </authorList>
    </citation>
    <scope>NUCLEOTIDE SEQUENCE</scope>
    <source>
        <strain evidence="1">CGMCC 1.14988</strain>
    </source>
</reference>
<evidence type="ECO:0000313" key="1">
    <source>
        <dbReference type="EMBL" id="GGI09567.1"/>
    </source>
</evidence>
<protein>
    <submittedName>
        <fullName evidence="1">Uncharacterized protein</fullName>
    </submittedName>
</protein>
<sequence>MSAQAAVDDPVHLRFLQVRGLPLLVAAVGPHGRGPRLLAALDERGLPAIAGFLGVDLPRGARIGFSVDADDLRLVDEQDATLLRAPRAAVDAGWLAAARRVRGTMLVVVRDTVLSADEDPVALAARIDTLARAGAVSGAIVGVVEERPTLPLLF</sequence>
<keyword evidence="2" id="KW-1185">Reference proteome</keyword>
<organism evidence="1 2">
    <name type="scientific">Egicoccus halophilus</name>
    <dbReference type="NCBI Taxonomy" id="1670830"/>
    <lineage>
        <taxon>Bacteria</taxon>
        <taxon>Bacillati</taxon>
        <taxon>Actinomycetota</taxon>
        <taxon>Nitriliruptoria</taxon>
        <taxon>Egicoccales</taxon>
        <taxon>Egicoccaceae</taxon>
        <taxon>Egicoccus</taxon>
    </lineage>
</organism>
<dbReference type="Proteomes" id="UP000650511">
    <property type="component" value="Unassembled WGS sequence"/>
</dbReference>
<proteinExistence type="predicted"/>
<name>A0A8J3AHK0_9ACTN</name>
<dbReference type="EMBL" id="BMHA01000016">
    <property type="protein sequence ID" value="GGI09567.1"/>
    <property type="molecule type" value="Genomic_DNA"/>
</dbReference>
<evidence type="ECO:0000313" key="2">
    <source>
        <dbReference type="Proteomes" id="UP000650511"/>
    </source>
</evidence>
<comment type="caution">
    <text evidence="1">The sequence shown here is derived from an EMBL/GenBank/DDBJ whole genome shotgun (WGS) entry which is preliminary data.</text>
</comment>